<keyword evidence="4" id="KW-1185">Reference proteome</keyword>
<comment type="caution">
    <text evidence="3">The sequence shown here is derived from an EMBL/GenBank/DDBJ whole genome shotgun (WGS) entry which is preliminary data.</text>
</comment>
<dbReference type="PANTHER" id="PTHR43283">
    <property type="entry name" value="BETA-LACTAMASE-RELATED"/>
    <property type="match status" value="1"/>
</dbReference>
<evidence type="ECO:0000313" key="4">
    <source>
        <dbReference type="Proteomes" id="UP001338125"/>
    </source>
</evidence>
<dbReference type="Gene3D" id="3.40.710.10">
    <property type="entry name" value="DD-peptidase/beta-lactamase superfamily"/>
    <property type="match status" value="1"/>
</dbReference>
<dbReference type="GO" id="GO:0004180">
    <property type="term" value="F:carboxypeptidase activity"/>
    <property type="evidence" value="ECO:0007669"/>
    <property type="project" value="UniProtKB-KW"/>
</dbReference>
<evidence type="ECO:0000256" key="1">
    <source>
        <dbReference type="ARBA" id="ARBA00022801"/>
    </source>
</evidence>
<dbReference type="EMBL" id="JAVFKD010000010">
    <property type="protein sequence ID" value="KAK5994477.1"/>
    <property type="molecule type" value="Genomic_DNA"/>
</dbReference>
<dbReference type="PANTHER" id="PTHR43283:SF11">
    <property type="entry name" value="BETA-LACTAMASE-RELATED DOMAIN-CONTAINING PROTEIN"/>
    <property type="match status" value="1"/>
</dbReference>
<sequence length="249" mass="27464">MKTSILLSQLQSVLQTFTIAPPCLASLSNDVLRFSAPEPVGMLSEPLNAMVANFTEKRNWTSHSFNQVVPIQPGGTTPTAHKGIISHPGSKYVYSDPNFMALMLVVEKVTAKHLDEVIYEYTCAMGMTNTFFNRGNVEGKKSAFRGRMATEEFQREPVCGTVHDENAYGLDGVSGHAGVFSTVLDTARFCQMILNNGIYGGHRILSKESVDLVFQLQSPLRCWFRARYRTRAESVLHGGANGKFACCKS</sequence>
<reference evidence="3 4" key="1">
    <citation type="submission" date="2024-01" db="EMBL/GenBank/DDBJ databases">
        <title>Complete genome of Cladobotryum mycophilum ATHUM6906.</title>
        <authorList>
            <person name="Christinaki A.C."/>
            <person name="Myridakis A.I."/>
            <person name="Kouvelis V.N."/>
        </authorList>
    </citation>
    <scope>NUCLEOTIDE SEQUENCE [LARGE SCALE GENOMIC DNA]</scope>
    <source>
        <strain evidence="3 4">ATHUM6906</strain>
    </source>
</reference>
<evidence type="ECO:0000259" key="2">
    <source>
        <dbReference type="Pfam" id="PF00144"/>
    </source>
</evidence>
<keyword evidence="1" id="KW-0378">Hydrolase</keyword>
<dbReference type="Pfam" id="PF00144">
    <property type="entry name" value="Beta-lactamase"/>
    <property type="match status" value="1"/>
</dbReference>
<feature type="domain" description="Beta-lactamase-related" evidence="2">
    <location>
        <begin position="84"/>
        <end position="207"/>
    </location>
</feature>
<protein>
    <submittedName>
        <fullName evidence="3">D-alanyl-D-alanine carboxypeptidase</fullName>
    </submittedName>
</protein>
<accession>A0ABR0SQM7</accession>
<name>A0ABR0SQM7_9HYPO</name>
<keyword evidence="3" id="KW-0121">Carboxypeptidase</keyword>
<dbReference type="InterPro" id="IPR012338">
    <property type="entry name" value="Beta-lactam/transpept-like"/>
</dbReference>
<dbReference type="InterPro" id="IPR001466">
    <property type="entry name" value="Beta-lactam-related"/>
</dbReference>
<dbReference type="SUPFAM" id="SSF56601">
    <property type="entry name" value="beta-lactamase/transpeptidase-like"/>
    <property type="match status" value="1"/>
</dbReference>
<organism evidence="3 4">
    <name type="scientific">Cladobotryum mycophilum</name>
    <dbReference type="NCBI Taxonomy" id="491253"/>
    <lineage>
        <taxon>Eukaryota</taxon>
        <taxon>Fungi</taxon>
        <taxon>Dikarya</taxon>
        <taxon>Ascomycota</taxon>
        <taxon>Pezizomycotina</taxon>
        <taxon>Sordariomycetes</taxon>
        <taxon>Hypocreomycetidae</taxon>
        <taxon>Hypocreales</taxon>
        <taxon>Hypocreaceae</taxon>
        <taxon>Cladobotryum</taxon>
    </lineage>
</organism>
<gene>
    <name evidence="3" type="ORF">PT974_04952</name>
</gene>
<keyword evidence="3" id="KW-0645">Protease</keyword>
<evidence type="ECO:0000313" key="3">
    <source>
        <dbReference type="EMBL" id="KAK5994477.1"/>
    </source>
</evidence>
<proteinExistence type="predicted"/>
<dbReference type="Proteomes" id="UP001338125">
    <property type="component" value="Unassembled WGS sequence"/>
</dbReference>
<dbReference type="InterPro" id="IPR050789">
    <property type="entry name" value="Diverse_Enzym_Activities"/>
</dbReference>